<accession>A0A171KPC3</accession>
<dbReference type="STRING" id="206506.AAV32_14650"/>
<dbReference type="Proteomes" id="UP000292039">
    <property type="component" value="Unassembled WGS sequence"/>
</dbReference>
<name>A0A171KPC3_9BURK</name>
<feature type="domain" description="DUF4136" evidence="1">
    <location>
        <begin position="38"/>
        <end position="198"/>
    </location>
</feature>
<sequence length="212" mass="23694">MSRTTGISHRGRWPGWRLGLGLAVFMLAGCASSISARVTSFQQWSDSYEGQTYRIDTPEQSRGNLEYSSYEDMLRAALGATGLVEARDGAPARFLAGFSYQIKPVTALVEEPIWWGMGPPGFRPRFYGYGYGYWGGPPEWVTRPVAAKEYRLTVTIQDQDNEGKEVYRSTAEHVGAGDSESLEVAPYLFRAVFDHFPGNNGQVRRVNYQLSD</sequence>
<dbReference type="PROSITE" id="PS51257">
    <property type="entry name" value="PROKAR_LIPOPROTEIN"/>
    <property type="match status" value="1"/>
</dbReference>
<dbReference type="Pfam" id="PF13590">
    <property type="entry name" value="DUF4136"/>
    <property type="match status" value="1"/>
</dbReference>
<dbReference type="OrthoDB" id="8940851at2"/>
<organism evidence="2 4">
    <name type="scientific">Kerstersia gyiorum</name>
    <dbReference type="NCBI Taxonomy" id="206506"/>
    <lineage>
        <taxon>Bacteria</taxon>
        <taxon>Pseudomonadati</taxon>
        <taxon>Pseudomonadota</taxon>
        <taxon>Betaproteobacteria</taxon>
        <taxon>Burkholderiales</taxon>
        <taxon>Alcaligenaceae</taxon>
        <taxon>Kerstersia</taxon>
    </lineage>
</organism>
<dbReference type="RefSeq" id="WP_068373894.1">
    <property type="nucleotide sequence ID" value="NZ_CBCSEB010000006.1"/>
</dbReference>
<evidence type="ECO:0000313" key="5">
    <source>
        <dbReference type="Proteomes" id="UP000292039"/>
    </source>
</evidence>
<proteinExistence type="predicted"/>
<dbReference type="AlphaFoldDB" id="A0A171KPC3"/>
<evidence type="ECO:0000313" key="2">
    <source>
        <dbReference type="EMBL" id="KKO70740.1"/>
    </source>
</evidence>
<reference evidence="2 4" key="1">
    <citation type="submission" date="2015-04" db="EMBL/GenBank/DDBJ databases">
        <title>Genome sequence of Kerstersia gyiorum CG1.</title>
        <authorList>
            <person name="Greninger A.L."/>
            <person name="Kozyreva V."/>
            <person name="Chaturvedi V."/>
        </authorList>
    </citation>
    <scope>NUCLEOTIDE SEQUENCE [LARGE SCALE GENOMIC DNA]</scope>
    <source>
        <strain evidence="2 4">CG1</strain>
    </source>
</reference>
<gene>
    <name evidence="2" type="ORF">AAV32_14650</name>
    <name evidence="3" type="ORF">EV679_2036</name>
</gene>
<dbReference type="EMBL" id="LBNE01000012">
    <property type="protein sequence ID" value="KKO70740.1"/>
    <property type="molecule type" value="Genomic_DNA"/>
</dbReference>
<evidence type="ECO:0000259" key="1">
    <source>
        <dbReference type="Pfam" id="PF13590"/>
    </source>
</evidence>
<evidence type="ECO:0000313" key="3">
    <source>
        <dbReference type="EMBL" id="RZS69441.1"/>
    </source>
</evidence>
<dbReference type="Gene3D" id="3.30.160.670">
    <property type="match status" value="1"/>
</dbReference>
<evidence type="ECO:0000313" key="4">
    <source>
        <dbReference type="Proteomes" id="UP000078084"/>
    </source>
</evidence>
<protein>
    <submittedName>
        <fullName evidence="3">Uncharacterized protein DUF4136</fullName>
    </submittedName>
</protein>
<comment type="caution">
    <text evidence="2">The sequence shown here is derived from an EMBL/GenBank/DDBJ whole genome shotgun (WGS) entry which is preliminary data.</text>
</comment>
<reference evidence="3 5" key="2">
    <citation type="submission" date="2019-02" db="EMBL/GenBank/DDBJ databases">
        <title>Genomic Encyclopedia of Type Strains, Phase IV (KMG-IV): sequencing the most valuable type-strain genomes for metagenomic binning, comparative biology and taxonomic classification.</title>
        <authorList>
            <person name="Goeker M."/>
        </authorList>
    </citation>
    <scope>NUCLEOTIDE SEQUENCE [LARGE SCALE GENOMIC DNA]</scope>
    <source>
        <strain evidence="3 5">DSM 16618</strain>
    </source>
</reference>
<dbReference type="Proteomes" id="UP000078084">
    <property type="component" value="Unassembled WGS sequence"/>
</dbReference>
<keyword evidence="4" id="KW-1185">Reference proteome</keyword>
<dbReference type="EMBL" id="SGWZ01000003">
    <property type="protein sequence ID" value="RZS69441.1"/>
    <property type="molecule type" value="Genomic_DNA"/>
</dbReference>
<dbReference type="InterPro" id="IPR025411">
    <property type="entry name" value="DUF4136"/>
</dbReference>